<dbReference type="AlphaFoldDB" id="A0A857N523"/>
<feature type="transmembrane region" description="Helical" evidence="10">
    <location>
        <begin position="138"/>
        <end position="157"/>
    </location>
</feature>
<evidence type="ECO:0000256" key="2">
    <source>
        <dbReference type="ARBA" id="ARBA00022475"/>
    </source>
</evidence>
<feature type="transmembrane region" description="Helical" evidence="10">
    <location>
        <begin position="35"/>
        <end position="56"/>
    </location>
</feature>
<keyword evidence="8 10" id="KW-0675">Receptor</keyword>
<evidence type="ECO:0000256" key="3">
    <source>
        <dbReference type="ARBA" id="ARBA00022606"/>
    </source>
</evidence>
<evidence type="ECO:0000256" key="8">
    <source>
        <dbReference type="ARBA" id="ARBA00023170"/>
    </source>
</evidence>
<comment type="similarity">
    <text evidence="10">Belongs to the insect chemoreceptor superfamily. Heteromeric odorant receptor channel (TC 1.A.69) family.</text>
</comment>
<dbReference type="GO" id="GO:0007165">
    <property type="term" value="P:signal transduction"/>
    <property type="evidence" value="ECO:0007669"/>
    <property type="project" value="UniProtKB-KW"/>
</dbReference>
<reference evidence="11" key="1">
    <citation type="submission" date="2019-04" db="EMBL/GenBank/DDBJ databases">
        <authorList>
            <person name="Guo B."/>
            <person name="Lu P."/>
        </authorList>
    </citation>
    <scope>NUCLEOTIDE SEQUENCE</scope>
</reference>
<keyword evidence="4 10" id="KW-0812">Transmembrane</keyword>
<name>A0A857N523_9HYME</name>
<feature type="transmembrane region" description="Helical" evidence="10">
    <location>
        <begin position="177"/>
        <end position="207"/>
    </location>
</feature>
<keyword evidence="7 10" id="KW-0472">Membrane</keyword>
<dbReference type="EMBL" id="MK748996">
    <property type="protein sequence ID" value="QHN69093.1"/>
    <property type="molecule type" value="mRNA"/>
</dbReference>
<protein>
    <recommendedName>
        <fullName evidence="10">Odorant receptor</fullName>
    </recommendedName>
</protein>
<dbReference type="InterPro" id="IPR004117">
    <property type="entry name" value="7tm6_olfct_rcpt"/>
</dbReference>
<keyword evidence="2" id="KW-1003">Cell membrane</keyword>
<evidence type="ECO:0000256" key="7">
    <source>
        <dbReference type="ARBA" id="ARBA00023136"/>
    </source>
</evidence>
<feature type="transmembrane region" description="Helical" evidence="10">
    <location>
        <begin position="76"/>
        <end position="97"/>
    </location>
</feature>
<evidence type="ECO:0000256" key="9">
    <source>
        <dbReference type="ARBA" id="ARBA00023224"/>
    </source>
</evidence>
<comment type="subcellular location">
    <subcellularLocation>
        <location evidence="1 10">Cell membrane</location>
        <topology evidence="1 10">Multi-pass membrane protein</topology>
    </subcellularLocation>
</comment>
<proteinExistence type="evidence at transcript level"/>
<accession>A0A857N523</accession>
<comment type="caution">
    <text evidence="10">Lacks conserved residue(s) required for the propagation of feature annotation.</text>
</comment>
<evidence type="ECO:0000256" key="5">
    <source>
        <dbReference type="ARBA" id="ARBA00022725"/>
    </source>
</evidence>
<dbReference type="GO" id="GO:0005886">
    <property type="term" value="C:plasma membrane"/>
    <property type="evidence" value="ECO:0007669"/>
    <property type="project" value="UniProtKB-SubCell"/>
</dbReference>
<evidence type="ECO:0000256" key="1">
    <source>
        <dbReference type="ARBA" id="ARBA00004651"/>
    </source>
</evidence>
<evidence type="ECO:0000313" key="11">
    <source>
        <dbReference type="EMBL" id="QHN69093.1"/>
    </source>
</evidence>
<feature type="transmembrane region" description="Helical" evidence="10">
    <location>
        <begin position="281"/>
        <end position="303"/>
    </location>
</feature>
<dbReference type="GO" id="GO:0004984">
    <property type="term" value="F:olfactory receptor activity"/>
    <property type="evidence" value="ECO:0007669"/>
    <property type="project" value="InterPro"/>
</dbReference>
<keyword evidence="6 10" id="KW-1133">Transmembrane helix</keyword>
<keyword evidence="9 10" id="KW-0807">Transducer</keyword>
<organism evidence="11">
    <name type="scientific">Sirex noctilio</name>
    <dbReference type="NCBI Taxonomy" id="36765"/>
    <lineage>
        <taxon>Eukaryota</taxon>
        <taxon>Metazoa</taxon>
        <taxon>Ecdysozoa</taxon>
        <taxon>Arthropoda</taxon>
        <taxon>Hexapoda</taxon>
        <taxon>Insecta</taxon>
        <taxon>Pterygota</taxon>
        <taxon>Neoptera</taxon>
        <taxon>Endopterygota</taxon>
        <taxon>Hymenoptera</taxon>
        <taxon>Siricoidea</taxon>
        <taxon>Siricidae</taxon>
        <taxon>Sirex</taxon>
    </lineage>
</organism>
<feature type="transmembrane region" description="Helical" evidence="10">
    <location>
        <begin position="254"/>
        <end position="275"/>
    </location>
</feature>
<dbReference type="PANTHER" id="PTHR21137">
    <property type="entry name" value="ODORANT RECEPTOR"/>
    <property type="match status" value="1"/>
</dbReference>
<sequence length="381" mass="42821">MDVESILRPSRLFFVLVGFWPSENKKKPKLCRIKTYLIGIFVVTLAIDQCRTMLTLGTDAASLAESVTMTYLLRFYWYSVDAVGLIVMSTKVIPFVVQRDSLLSMLSKTNGLSKHEEASNGQKIVKHWKLRHTIAVKYLTRLYLIVLVTYISAPLILQDKGFPLRGNFPSFIVNTSWYILAYVTESIMLSLATSGVLVCDMLLILFVCDLCSELNCTALLLEELGQGQRDFTTIVEKHVAALNYGKSFCDVTSVVFLFQAIVTTSAICLAGYTAMKTTSTIILTKMLMVLLTTMMQLFINCYIGEIITEAFLIVRTAIEDSDWLFCPSKDQKGAFLILLRTEKPLRLGVGTFGVMNLKSFTEFMYNALSYLAVLNTMIRGQ</sequence>
<keyword evidence="5 10" id="KW-0552">Olfaction</keyword>
<dbReference type="GO" id="GO:0005549">
    <property type="term" value="F:odorant binding"/>
    <property type="evidence" value="ECO:0007669"/>
    <property type="project" value="InterPro"/>
</dbReference>
<evidence type="ECO:0000256" key="4">
    <source>
        <dbReference type="ARBA" id="ARBA00022692"/>
    </source>
</evidence>
<dbReference type="PANTHER" id="PTHR21137:SF35">
    <property type="entry name" value="ODORANT RECEPTOR 19A-RELATED"/>
    <property type="match status" value="1"/>
</dbReference>
<dbReference type="Pfam" id="PF02949">
    <property type="entry name" value="7tm_6"/>
    <property type="match status" value="1"/>
</dbReference>
<evidence type="ECO:0000256" key="6">
    <source>
        <dbReference type="ARBA" id="ARBA00022989"/>
    </source>
</evidence>
<evidence type="ECO:0000256" key="10">
    <source>
        <dbReference type="RuleBase" id="RU351113"/>
    </source>
</evidence>
<keyword evidence="3 10" id="KW-0716">Sensory transduction</keyword>